<gene>
    <name evidence="1" type="ORF">AZE42_12339</name>
</gene>
<organism evidence="1 2">
    <name type="scientific">Rhizopogon vesiculosus</name>
    <dbReference type="NCBI Taxonomy" id="180088"/>
    <lineage>
        <taxon>Eukaryota</taxon>
        <taxon>Fungi</taxon>
        <taxon>Dikarya</taxon>
        <taxon>Basidiomycota</taxon>
        <taxon>Agaricomycotina</taxon>
        <taxon>Agaricomycetes</taxon>
        <taxon>Agaricomycetidae</taxon>
        <taxon>Boletales</taxon>
        <taxon>Suillineae</taxon>
        <taxon>Rhizopogonaceae</taxon>
        <taxon>Rhizopogon</taxon>
    </lineage>
</organism>
<accession>A0A1J8Q6E4</accession>
<proteinExistence type="predicted"/>
<evidence type="ECO:0000313" key="2">
    <source>
        <dbReference type="Proteomes" id="UP000183567"/>
    </source>
</evidence>
<dbReference type="Proteomes" id="UP000183567">
    <property type="component" value="Unassembled WGS sequence"/>
</dbReference>
<dbReference type="EMBL" id="LVVM01003065">
    <property type="protein sequence ID" value="OJA15539.1"/>
    <property type="molecule type" value="Genomic_DNA"/>
</dbReference>
<comment type="caution">
    <text evidence="1">The sequence shown here is derived from an EMBL/GenBank/DDBJ whole genome shotgun (WGS) entry which is preliminary data.</text>
</comment>
<reference evidence="1 2" key="1">
    <citation type="submission" date="2016-03" db="EMBL/GenBank/DDBJ databases">
        <title>Comparative genomics of the ectomycorrhizal sister species Rhizopogon vinicolor and Rhizopogon vesiculosus (Basidiomycota: Boletales) reveals a divergence of the mating type B locus.</title>
        <authorList>
            <person name="Mujic A.B."/>
            <person name="Kuo A."/>
            <person name="Tritt A."/>
            <person name="Lipzen A."/>
            <person name="Chen C."/>
            <person name="Johnson J."/>
            <person name="Sharma A."/>
            <person name="Barry K."/>
            <person name="Grigoriev I.V."/>
            <person name="Spatafora J.W."/>
        </authorList>
    </citation>
    <scope>NUCLEOTIDE SEQUENCE [LARGE SCALE GENOMIC DNA]</scope>
    <source>
        <strain evidence="1 2">AM-OR11-056</strain>
    </source>
</reference>
<sequence length="9" mass="1007">MYPPQVSSV</sequence>
<keyword evidence="2" id="KW-1185">Reference proteome</keyword>
<name>A0A1J8Q6E4_9AGAM</name>
<protein>
    <submittedName>
        <fullName evidence="1">Uncharacterized protein</fullName>
    </submittedName>
</protein>
<evidence type="ECO:0000313" key="1">
    <source>
        <dbReference type="EMBL" id="OJA15539.1"/>
    </source>
</evidence>